<reference evidence="6 7" key="1">
    <citation type="submission" date="2023-08" db="EMBL/GenBank/DDBJ databases">
        <title>Complete Genome Sequence of Pseudomonas entomophila TVIN A01.</title>
        <authorList>
            <person name="Shelke T."/>
            <person name="Mahar N.S."/>
            <person name="Gupta I."/>
            <person name="Gupta V."/>
        </authorList>
    </citation>
    <scope>NUCLEOTIDE SEQUENCE [LARGE SCALE GENOMIC DNA]</scope>
    <source>
        <strain evidence="6 7">TVIN-A01</strain>
    </source>
</reference>
<proteinExistence type="inferred from homology"/>
<sequence>MLTALLFDLDGTLTDTDTLHLQAFRKLLHDHDGRALTQEQFDTQVSGRSNGLLFADLFPQADTAERQRLAERKEALFRELSPSLSPLPGLLDLLAHAEQHGIGMCVVTNAPRLNAEHMLGAMGLDERFKHVLVADELERPKPDPLPYLTGLQRLGANAGQALAFEDSLPGVKAAVDAGIFTVGLATTQPAERLLEAGAQLVIADYDDPRLWALIEQMQTQVRDVL</sequence>
<dbReference type="EMBL" id="CP132921">
    <property type="protein sequence ID" value="WMW03480.1"/>
    <property type="molecule type" value="Genomic_DNA"/>
</dbReference>
<dbReference type="InterPro" id="IPR006439">
    <property type="entry name" value="HAD-SF_hydro_IA"/>
</dbReference>
<dbReference type="SFLD" id="SFLDG01129">
    <property type="entry name" value="C1.5:_HAD__Beta-PGM__Phosphata"/>
    <property type="match status" value="1"/>
</dbReference>
<evidence type="ECO:0000256" key="5">
    <source>
        <dbReference type="ARBA" id="ARBA00023277"/>
    </source>
</evidence>
<accession>A0ABY9QJZ9</accession>
<keyword evidence="3" id="KW-0479">Metal-binding</keyword>
<gene>
    <name evidence="6" type="ORF">RAH46_14115</name>
</gene>
<dbReference type="SUPFAM" id="SSF56784">
    <property type="entry name" value="HAD-like"/>
    <property type="match status" value="1"/>
</dbReference>
<comment type="similarity">
    <text evidence="2">Belongs to the HAD-like hydrolase superfamily. CbbY/CbbZ/Gph/YieH family.</text>
</comment>
<dbReference type="InterPro" id="IPR023198">
    <property type="entry name" value="PGP-like_dom2"/>
</dbReference>
<evidence type="ECO:0000256" key="4">
    <source>
        <dbReference type="ARBA" id="ARBA00022842"/>
    </source>
</evidence>
<dbReference type="PANTHER" id="PTHR46193">
    <property type="entry name" value="6-PHOSPHOGLUCONATE PHOSPHATASE"/>
    <property type="match status" value="1"/>
</dbReference>
<comment type="cofactor">
    <cofactor evidence="1">
        <name>Mg(2+)</name>
        <dbReference type="ChEBI" id="CHEBI:18420"/>
    </cofactor>
</comment>
<name>A0ABY9QJZ9_9PSED</name>
<evidence type="ECO:0000256" key="3">
    <source>
        <dbReference type="ARBA" id="ARBA00022723"/>
    </source>
</evidence>
<dbReference type="SFLD" id="SFLDS00003">
    <property type="entry name" value="Haloacid_Dehalogenase"/>
    <property type="match status" value="1"/>
</dbReference>
<dbReference type="Proteomes" id="UP001183127">
    <property type="component" value="Chromosome"/>
</dbReference>
<evidence type="ECO:0000256" key="2">
    <source>
        <dbReference type="ARBA" id="ARBA00006171"/>
    </source>
</evidence>
<dbReference type="SFLD" id="SFLDG01135">
    <property type="entry name" value="C1.5.6:_HAD__Beta-PGM__Phospha"/>
    <property type="match status" value="1"/>
</dbReference>
<dbReference type="RefSeq" id="WP_011534173.1">
    <property type="nucleotide sequence ID" value="NZ_CP132921.1"/>
</dbReference>
<dbReference type="NCBIfam" id="TIGR01509">
    <property type="entry name" value="HAD-SF-IA-v3"/>
    <property type="match status" value="1"/>
</dbReference>
<organism evidence="6 7">
    <name type="scientific">Pseudomonas entomophila</name>
    <dbReference type="NCBI Taxonomy" id="312306"/>
    <lineage>
        <taxon>Bacteria</taxon>
        <taxon>Pseudomonadati</taxon>
        <taxon>Pseudomonadota</taxon>
        <taxon>Gammaproteobacteria</taxon>
        <taxon>Pseudomonadales</taxon>
        <taxon>Pseudomonadaceae</taxon>
        <taxon>Pseudomonas</taxon>
    </lineage>
</organism>
<evidence type="ECO:0000313" key="6">
    <source>
        <dbReference type="EMBL" id="WMW03480.1"/>
    </source>
</evidence>
<dbReference type="CDD" id="cd07505">
    <property type="entry name" value="HAD_BPGM-like"/>
    <property type="match status" value="1"/>
</dbReference>
<keyword evidence="6" id="KW-0378">Hydrolase</keyword>
<dbReference type="Gene3D" id="1.10.150.240">
    <property type="entry name" value="Putative phosphatase, domain 2"/>
    <property type="match status" value="1"/>
</dbReference>
<evidence type="ECO:0000313" key="7">
    <source>
        <dbReference type="Proteomes" id="UP001183127"/>
    </source>
</evidence>
<dbReference type="Gene3D" id="3.40.50.1000">
    <property type="entry name" value="HAD superfamily/HAD-like"/>
    <property type="match status" value="1"/>
</dbReference>
<evidence type="ECO:0000256" key="1">
    <source>
        <dbReference type="ARBA" id="ARBA00001946"/>
    </source>
</evidence>
<dbReference type="InterPro" id="IPR041492">
    <property type="entry name" value="HAD_2"/>
</dbReference>
<dbReference type="PANTHER" id="PTHR46193:SF18">
    <property type="entry name" value="HEXITOL PHOSPHATASE B"/>
    <property type="match status" value="1"/>
</dbReference>
<keyword evidence="5" id="KW-0119">Carbohydrate metabolism</keyword>
<dbReference type="InterPro" id="IPR036412">
    <property type="entry name" value="HAD-like_sf"/>
</dbReference>
<dbReference type="GeneID" id="32806129"/>
<keyword evidence="4" id="KW-0460">Magnesium</keyword>
<dbReference type="InterPro" id="IPR051600">
    <property type="entry name" value="Beta-PGM-like"/>
</dbReference>
<dbReference type="GO" id="GO:0016787">
    <property type="term" value="F:hydrolase activity"/>
    <property type="evidence" value="ECO:0007669"/>
    <property type="project" value="UniProtKB-KW"/>
</dbReference>
<protein>
    <submittedName>
        <fullName evidence="6">HAD-IA family hydrolase</fullName>
    </submittedName>
</protein>
<dbReference type="Pfam" id="PF13419">
    <property type="entry name" value="HAD_2"/>
    <property type="match status" value="1"/>
</dbReference>
<dbReference type="InterPro" id="IPR023214">
    <property type="entry name" value="HAD_sf"/>
</dbReference>
<keyword evidence="7" id="KW-1185">Reference proteome</keyword>